<dbReference type="InterPro" id="IPR002347">
    <property type="entry name" value="SDR_fam"/>
</dbReference>
<organism evidence="2 3">
    <name type="scientific">Candidatus Electrothrix aarhusensis</name>
    <dbReference type="NCBI Taxonomy" id="1859131"/>
    <lineage>
        <taxon>Bacteria</taxon>
        <taxon>Pseudomonadati</taxon>
        <taxon>Thermodesulfobacteriota</taxon>
        <taxon>Desulfobulbia</taxon>
        <taxon>Desulfobulbales</taxon>
        <taxon>Desulfobulbaceae</taxon>
        <taxon>Candidatus Electrothrix</taxon>
    </lineage>
</organism>
<dbReference type="InterPro" id="IPR036291">
    <property type="entry name" value="NAD(P)-bd_dom_sf"/>
</dbReference>
<sequence length="269" mass="29916">MTKFCLDDKVAIVTGSSRGIGKEIAIALAKNGAHVVVTSRSYERALKVTEEIIKQGGRAMSCSFDLEDHRSGKLLLETVSKQFNRIDILVNNAISRDSISPCPFSKLQYENLAFGMTTNLTNTIHLTSQAYPYLKTTKGIIINIGSVIVNRHMAGLLLYSVIKGAITQLTKGLASEWADDGIRVNQINPGFIETDSMVQRYPEKILQDYKTKLQLYHPLGRIGKSREIADLAVYMVSDEARWMTGTVVDIDGGYSNQRIPFPLQQEKQT</sequence>
<reference evidence="2 3" key="1">
    <citation type="submission" date="2017-01" db="EMBL/GenBank/DDBJ databases">
        <title>The cable genome- insights into the physiology and evolution of filamentous bacteria capable of sulfide oxidation via long distance electron transfer.</title>
        <authorList>
            <person name="Schreiber L."/>
            <person name="Bjerg J.T."/>
            <person name="Boggild A."/>
            <person name="Van De Vossenberg J."/>
            <person name="Meysman F."/>
            <person name="Nielsen L.P."/>
            <person name="Schramm A."/>
            <person name="Kjeldsen K.U."/>
        </authorList>
    </citation>
    <scope>NUCLEOTIDE SEQUENCE [LARGE SCALE GENOMIC DNA]</scope>
    <source>
        <strain evidence="2">MCF</strain>
    </source>
</reference>
<dbReference type="PANTHER" id="PTHR42879">
    <property type="entry name" value="3-OXOACYL-(ACYL-CARRIER-PROTEIN) REDUCTASE"/>
    <property type="match status" value="1"/>
</dbReference>
<dbReference type="Pfam" id="PF13561">
    <property type="entry name" value="adh_short_C2"/>
    <property type="match status" value="1"/>
</dbReference>
<name>A0A3S3QJQ4_9BACT</name>
<dbReference type="PRINTS" id="PR00080">
    <property type="entry name" value="SDRFAMILY"/>
</dbReference>
<protein>
    <submittedName>
        <fullName evidence="2">3-oxoacyl-[acyl-carrier protein] reductase</fullName>
        <ecNumber evidence="2">1.1.1.100</ecNumber>
    </submittedName>
</protein>
<dbReference type="Gene3D" id="3.40.50.720">
    <property type="entry name" value="NAD(P)-binding Rossmann-like Domain"/>
    <property type="match status" value="1"/>
</dbReference>
<evidence type="ECO:0000313" key="2">
    <source>
        <dbReference type="EMBL" id="RWX46303.1"/>
    </source>
</evidence>
<comment type="caution">
    <text evidence="2">The sequence shown here is derived from an EMBL/GenBank/DDBJ whole genome shotgun (WGS) entry which is preliminary data.</text>
</comment>
<dbReference type="CDD" id="cd05233">
    <property type="entry name" value="SDR_c"/>
    <property type="match status" value="1"/>
</dbReference>
<dbReference type="GO" id="GO:0004316">
    <property type="term" value="F:3-oxoacyl-[acyl-carrier-protein] reductase (NADPH) activity"/>
    <property type="evidence" value="ECO:0007669"/>
    <property type="project" value="UniProtKB-EC"/>
</dbReference>
<dbReference type="EC" id="1.1.1.100" evidence="2"/>
<dbReference type="Proteomes" id="UP000287853">
    <property type="component" value="Unassembled WGS sequence"/>
</dbReference>
<keyword evidence="3" id="KW-1185">Reference proteome</keyword>
<dbReference type="AlphaFoldDB" id="A0A3S3QJQ4"/>
<keyword evidence="2" id="KW-0560">Oxidoreductase</keyword>
<dbReference type="InterPro" id="IPR050259">
    <property type="entry name" value="SDR"/>
</dbReference>
<evidence type="ECO:0000313" key="3">
    <source>
        <dbReference type="Proteomes" id="UP000287853"/>
    </source>
</evidence>
<gene>
    <name evidence="2" type="ORF">H206_03321</name>
</gene>
<proteinExistence type="inferred from homology"/>
<dbReference type="EMBL" id="MTKO01000066">
    <property type="protein sequence ID" value="RWX46303.1"/>
    <property type="molecule type" value="Genomic_DNA"/>
</dbReference>
<comment type="similarity">
    <text evidence="1">Belongs to the short-chain dehydrogenases/reductases (SDR) family.</text>
</comment>
<dbReference type="PRINTS" id="PR00081">
    <property type="entry name" value="GDHRDH"/>
</dbReference>
<dbReference type="FunFam" id="3.40.50.720:FF:000084">
    <property type="entry name" value="Short-chain dehydrogenase reductase"/>
    <property type="match status" value="1"/>
</dbReference>
<dbReference type="SUPFAM" id="SSF51735">
    <property type="entry name" value="NAD(P)-binding Rossmann-fold domains"/>
    <property type="match status" value="1"/>
</dbReference>
<evidence type="ECO:0000256" key="1">
    <source>
        <dbReference type="ARBA" id="ARBA00006484"/>
    </source>
</evidence>
<accession>A0A3S3QJQ4</accession>